<gene>
    <name evidence="2" type="ORF">OIH86_15680</name>
</gene>
<evidence type="ECO:0000259" key="1">
    <source>
        <dbReference type="Pfam" id="PF12690"/>
    </source>
</evidence>
<dbReference type="Pfam" id="PF12690">
    <property type="entry name" value="BsuPI"/>
    <property type="match status" value="1"/>
</dbReference>
<sequence>MSKELEVDFQVIPLSNETQFIISLTNRSDQLKKLEFHSSQKYEIIVTNDKGEEVFTYSKGKMFSQALETALLKSGENMEWEETWKHDPLPPGQYKAKVSILSHKSDKLSLEREWTVPPNN</sequence>
<feature type="domain" description="Intracellular proteinase inhibitor BsuPI" evidence="1">
    <location>
        <begin position="6"/>
        <end position="103"/>
    </location>
</feature>
<dbReference type="Proteomes" id="UP001526147">
    <property type="component" value="Unassembled WGS sequence"/>
</dbReference>
<keyword evidence="3" id="KW-1185">Reference proteome</keyword>
<accession>A0ABT3DJJ2</accession>
<protein>
    <recommendedName>
        <fullName evidence="1">Intracellular proteinase inhibitor BsuPI domain-containing protein</fullName>
    </recommendedName>
</protein>
<dbReference type="EMBL" id="JAOYEY010000044">
    <property type="protein sequence ID" value="MCV9887079.1"/>
    <property type="molecule type" value="Genomic_DNA"/>
</dbReference>
<dbReference type="InterPro" id="IPR038144">
    <property type="entry name" value="IPI"/>
</dbReference>
<proteinExistence type="predicted"/>
<comment type="caution">
    <text evidence="2">The sequence shown here is derived from an EMBL/GenBank/DDBJ whole genome shotgun (WGS) entry which is preliminary data.</text>
</comment>
<evidence type="ECO:0000313" key="3">
    <source>
        <dbReference type="Proteomes" id="UP001526147"/>
    </source>
</evidence>
<dbReference type="InterPro" id="IPR020481">
    <property type="entry name" value="Intracell_prot_inh_BsuPI"/>
</dbReference>
<name>A0ABT3DJJ2_9BACI</name>
<evidence type="ECO:0000313" key="2">
    <source>
        <dbReference type="EMBL" id="MCV9887079.1"/>
    </source>
</evidence>
<organism evidence="2 3">
    <name type="scientific">Metabacillus halosaccharovorans</name>
    <dbReference type="NCBI Taxonomy" id="930124"/>
    <lineage>
        <taxon>Bacteria</taxon>
        <taxon>Bacillati</taxon>
        <taxon>Bacillota</taxon>
        <taxon>Bacilli</taxon>
        <taxon>Bacillales</taxon>
        <taxon>Bacillaceae</taxon>
        <taxon>Metabacillus</taxon>
    </lineage>
</organism>
<reference evidence="2 3" key="1">
    <citation type="submission" date="2022-10" db="EMBL/GenBank/DDBJ databases">
        <title>Draft genome assembly of moderately radiation resistant bacterium Metabacillus halosaccharovorans.</title>
        <authorList>
            <person name="Pal S."/>
            <person name="Gopinathan A."/>
        </authorList>
    </citation>
    <scope>NUCLEOTIDE SEQUENCE [LARGE SCALE GENOMIC DNA]</scope>
    <source>
        <strain evidence="2 3">VITHBRA001</strain>
    </source>
</reference>
<dbReference type="Gene3D" id="2.60.40.2360">
    <property type="entry name" value="Intracellular proteinase inhibitor BsuPI"/>
    <property type="match status" value="1"/>
</dbReference>